<dbReference type="InterPro" id="IPR001509">
    <property type="entry name" value="Epimerase_deHydtase"/>
</dbReference>
<evidence type="ECO:0000313" key="3">
    <source>
        <dbReference type="Proteomes" id="UP001600039"/>
    </source>
</evidence>
<keyword evidence="3" id="KW-1185">Reference proteome</keyword>
<evidence type="ECO:0000259" key="1">
    <source>
        <dbReference type="Pfam" id="PF01370"/>
    </source>
</evidence>
<proteinExistence type="predicted"/>
<dbReference type="InterPro" id="IPR050177">
    <property type="entry name" value="Lipid_A_modif_metabolic_enz"/>
</dbReference>
<accession>A0ABW6HLV3</accession>
<dbReference type="EMBL" id="JBHZQA010000004">
    <property type="protein sequence ID" value="MFE3848022.1"/>
    <property type="molecule type" value="Genomic_DNA"/>
</dbReference>
<evidence type="ECO:0000313" key="2">
    <source>
        <dbReference type="EMBL" id="MFE3848022.1"/>
    </source>
</evidence>
<dbReference type="Proteomes" id="UP001600039">
    <property type="component" value="Unassembled WGS sequence"/>
</dbReference>
<protein>
    <submittedName>
        <fullName evidence="2">NAD-dependent epimerase/dehydratase family protein</fullName>
    </submittedName>
</protein>
<dbReference type="Pfam" id="PF01370">
    <property type="entry name" value="Epimerase"/>
    <property type="match status" value="1"/>
</dbReference>
<dbReference type="PANTHER" id="PTHR43245">
    <property type="entry name" value="BIFUNCTIONAL POLYMYXIN RESISTANCE PROTEIN ARNA"/>
    <property type="match status" value="1"/>
</dbReference>
<organism evidence="2 3">
    <name type="scientific">Flavobacterium fructosi</name>
    <dbReference type="NCBI Taxonomy" id="3230416"/>
    <lineage>
        <taxon>Bacteria</taxon>
        <taxon>Pseudomonadati</taxon>
        <taxon>Bacteroidota</taxon>
        <taxon>Flavobacteriia</taxon>
        <taxon>Flavobacteriales</taxon>
        <taxon>Flavobacteriaceae</taxon>
        <taxon>Flavobacterium</taxon>
    </lineage>
</organism>
<dbReference type="RefSeq" id="WP_379857823.1">
    <property type="nucleotide sequence ID" value="NZ_JBHZQA010000004.1"/>
</dbReference>
<gene>
    <name evidence="2" type="ORF">ACFX5D_08615</name>
</gene>
<dbReference type="SUPFAM" id="SSF51735">
    <property type="entry name" value="NAD(P)-binding Rossmann-fold domains"/>
    <property type="match status" value="1"/>
</dbReference>
<name>A0ABW6HLV3_9FLAO</name>
<sequence>MNKILVTGGSGFIGSNLISSLIENSENIVLNIDFNVPQIEIQKSNWLNLDIRNKADLRMTLEQFNPDVVIHLAAKTDLGGSKIEDYSTNTVGTQNLVEVLNEIDFKGRAVFASSMYVCQPGYTPKDYYDYKPHTIYGESKVLSEKIIKEKNPNYIWTIIRPTSIWGPYFGEPYNLFFQIVLSHKYFHMGNKACKKTYGYIDNFIYQLLSIISADKNEINKNTFYLGDYQPYDITSWANEIGEYKQIKIPNIPYFLFQMAGFFGDCLKLVGFKFPMTSFRLRNMTTDNVFDLSEIKKIAPELPVTRKDGTKTTVDWMVDNEFNNRK</sequence>
<dbReference type="PANTHER" id="PTHR43245:SF13">
    <property type="entry name" value="UDP-D-APIOSE_UDP-D-XYLOSE SYNTHASE 2"/>
    <property type="match status" value="1"/>
</dbReference>
<comment type="caution">
    <text evidence="2">The sequence shown here is derived from an EMBL/GenBank/DDBJ whole genome shotgun (WGS) entry which is preliminary data.</text>
</comment>
<reference evidence="2 3" key="1">
    <citation type="submission" date="2024-06" db="EMBL/GenBank/DDBJ databases">
        <title>Flavobacterium spp. isolated from glacier.</title>
        <authorList>
            <person name="Han D."/>
        </authorList>
    </citation>
    <scope>NUCLEOTIDE SEQUENCE [LARGE SCALE GENOMIC DNA]</scope>
    <source>
        <strain evidence="2 3">LB3P45</strain>
    </source>
</reference>
<dbReference type="Gene3D" id="3.40.50.720">
    <property type="entry name" value="NAD(P)-binding Rossmann-like Domain"/>
    <property type="match status" value="1"/>
</dbReference>
<feature type="domain" description="NAD-dependent epimerase/dehydratase" evidence="1">
    <location>
        <begin position="4"/>
        <end position="178"/>
    </location>
</feature>
<dbReference type="InterPro" id="IPR036291">
    <property type="entry name" value="NAD(P)-bd_dom_sf"/>
</dbReference>